<evidence type="ECO:0000313" key="3">
    <source>
        <dbReference type="Proteomes" id="UP000037685"/>
    </source>
</evidence>
<evidence type="ECO:0000313" key="2">
    <source>
        <dbReference type="EMBL" id="KOX88940.1"/>
    </source>
</evidence>
<evidence type="ECO:0000256" key="1">
    <source>
        <dbReference type="SAM" id="SignalP"/>
    </source>
</evidence>
<organism evidence="2 3">
    <name type="scientific">Thermus aquaticus</name>
    <dbReference type="NCBI Taxonomy" id="271"/>
    <lineage>
        <taxon>Bacteria</taxon>
        <taxon>Thermotogati</taxon>
        <taxon>Deinococcota</taxon>
        <taxon>Deinococci</taxon>
        <taxon>Thermales</taxon>
        <taxon>Thermaceae</taxon>
        <taxon>Thermus</taxon>
    </lineage>
</organism>
<name>A0A0N1IU75_THEAQ</name>
<accession>A0A0N1IU75</accession>
<sequence length="253" mass="26881">MKKAVVVLVLALAPALAQMDWLAGLDWGGISSNLQQVGQVMSCNPGSLAQLDFSQPSLVLRGVYRVTKCVLCLTLKMCGLPDDMLYPASWGEVLQGFRGGGDVLIVGSGAGVKALTDYLIAALGGGACQNISYGGVPIYTCPEGGIQVAKAFVVTDPATAREVKAKLQSIRDPNLFKVVGVGGERDAPELSRVLLGLPMVYAGRPFMFAPGYSTPDRWLWLTFDGPTTDKVLLVLRLATQYAASAAQREEETK</sequence>
<dbReference type="AlphaFoldDB" id="A0A0N1IU75"/>
<dbReference type="Proteomes" id="UP000037685">
    <property type="component" value="Unassembled WGS sequence"/>
</dbReference>
<proteinExistence type="predicted"/>
<dbReference type="PATRIC" id="fig|271.14.peg.2441"/>
<comment type="caution">
    <text evidence="2">The sequence shown here is derived from an EMBL/GenBank/DDBJ whole genome shotgun (WGS) entry which is preliminary data.</text>
</comment>
<gene>
    <name evidence="2" type="ORF">BVI061214_02363</name>
</gene>
<dbReference type="EMBL" id="LHCI01000107">
    <property type="protein sequence ID" value="KOX88940.1"/>
    <property type="molecule type" value="Genomic_DNA"/>
</dbReference>
<keyword evidence="1" id="KW-0732">Signal</keyword>
<feature type="chain" id="PRO_5005874215" evidence="1">
    <location>
        <begin position="20"/>
        <end position="253"/>
    </location>
</feature>
<protein>
    <submittedName>
        <fullName evidence="2">Uncharacterized protein</fullName>
    </submittedName>
</protein>
<reference evidence="2 3" key="1">
    <citation type="submission" date="2015-07" db="EMBL/GenBank/DDBJ databases">
        <authorList>
            <person name="Noorani M."/>
        </authorList>
    </citation>
    <scope>NUCLEOTIDE SEQUENCE [LARGE SCALE GENOMIC DNA]</scope>
    <source>
        <strain evidence="3">ATCC 25104 / DSM 625 / JCM 10724 / NBRC 103206 / NCIMB 11243 / YT-1</strain>
    </source>
</reference>
<feature type="signal peptide" evidence="1">
    <location>
        <begin position="1"/>
        <end position="19"/>
    </location>
</feature>
<dbReference type="RefSeq" id="WP_053768675.1">
    <property type="nucleotide sequence ID" value="NZ_CP020572.1"/>
</dbReference>